<organism evidence="1 2">
    <name type="scientific">Chitinophaga silvatica</name>
    <dbReference type="NCBI Taxonomy" id="2282649"/>
    <lineage>
        <taxon>Bacteria</taxon>
        <taxon>Pseudomonadati</taxon>
        <taxon>Bacteroidota</taxon>
        <taxon>Chitinophagia</taxon>
        <taxon>Chitinophagales</taxon>
        <taxon>Chitinophagaceae</taxon>
        <taxon>Chitinophaga</taxon>
    </lineage>
</organism>
<dbReference type="RefSeq" id="WP_147323547.1">
    <property type="nucleotide sequence ID" value="NZ_QPMM01000019.1"/>
</dbReference>
<protein>
    <submittedName>
        <fullName evidence="1">Uncharacterized protein</fullName>
    </submittedName>
</protein>
<gene>
    <name evidence="1" type="ORF">DVR12_26835</name>
</gene>
<reference evidence="1 2" key="1">
    <citation type="submission" date="2018-07" db="EMBL/GenBank/DDBJ databases">
        <title>Chitinophaga K2CV101002-2 sp. nov., isolated from a monsoon evergreen broad-leaved forest soil.</title>
        <authorList>
            <person name="Lv Y."/>
        </authorList>
    </citation>
    <scope>NUCLEOTIDE SEQUENCE [LARGE SCALE GENOMIC DNA]</scope>
    <source>
        <strain evidence="1 2">GDMCC 1.1288</strain>
    </source>
</reference>
<sequence>MGKLKLLAREMGITEVLSREELKTICGVPKAFLPGSCSASIVCKDGTSKECSCTNGVCGSVASAVSCACQTETETNVVVLSCSGLD</sequence>
<dbReference type="OrthoDB" id="800074at2"/>
<evidence type="ECO:0000313" key="1">
    <source>
        <dbReference type="EMBL" id="RFS18817.1"/>
    </source>
</evidence>
<dbReference type="EMBL" id="QPMM01000019">
    <property type="protein sequence ID" value="RFS18817.1"/>
    <property type="molecule type" value="Genomic_DNA"/>
</dbReference>
<proteinExistence type="predicted"/>
<keyword evidence="2" id="KW-1185">Reference proteome</keyword>
<evidence type="ECO:0000313" key="2">
    <source>
        <dbReference type="Proteomes" id="UP000260644"/>
    </source>
</evidence>
<comment type="caution">
    <text evidence="1">The sequence shown here is derived from an EMBL/GenBank/DDBJ whole genome shotgun (WGS) entry which is preliminary data.</text>
</comment>
<dbReference type="Proteomes" id="UP000260644">
    <property type="component" value="Unassembled WGS sequence"/>
</dbReference>
<name>A0A3E1Y2T1_9BACT</name>
<dbReference type="AlphaFoldDB" id="A0A3E1Y2T1"/>
<accession>A0A3E1Y2T1</accession>